<dbReference type="SMART" id="SM00355">
    <property type="entry name" value="ZnF_C2H2"/>
    <property type="match status" value="2"/>
</dbReference>
<dbReference type="Gene3D" id="3.30.160.60">
    <property type="entry name" value="Classic Zinc Finger"/>
    <property type="match status" value="1"/>
</dbReference>
<evidence type="ECO:0000313" key="2">
    <source>
        <dbReference type="EMBL" id="QHS77261.1"/>
    </source>
</evidence>
<sequence>MTFLCKICNYKTEDKSNLKRHFNSMRHQKNIASYQLSFGGLTQTNKKLTSFVNPQGDKSYTCTDCGFETAFSGSLSRHKRTCTAKEMNKMKLQFELKNLKEVSELKNEIATTQVDFLKNHVELLRSMLIASTRGIKGTVTSTALEHYSNNPPISEIEYMRLNSYIKPKSKLVDEMICAFEHNTIHEFLGAFILTIYKKKNYNEQSIFASDVSRLSYIVKETIYDDISEWVIDSTGLKVKQYVIKPLTDHVLNILKSYRIDLCNKATDLNTGSEYPDVSEVVELTKKQNSVLKLISYIEDNKLDNRINKFICPSFKMDTGTIHKLNSKKKNLPALGFDFSKK</sequence>
<proteinExistence type="predicted"/>
<protein>
    <recommendedName>
        <fullName evidence="1">C2H2-type domain-containing protein</fullName>
    </recommendedName>
</protein>
<evidence type="ECO:0000259" key="1">
    <source>
        <dbReference type="PROSITE" id="PS50157"/>
    </source>
</evidence>
<organism evidence="2">
    <name type="scientific">viral metagenome</name>
    <dbReference type="NCBI Taxonomy" id="1070528"/>
    <lineage>
        <taxon>unclassified sequences</taxon>
        <taxon>metagenomes</taxon>
        <taxon>organismal metagenomes</taxon>
    </lineage>
</organism>
<accession>A0A6C0ACF0</accession>
<feature type="domain" description="C2H2-type" evidence="1">
    <location>
        <begin position="60"/>
        <end position="87"/>
    </location>
</feature>
<dbReference type="InterPro" id="IPR036236">
    <property type="entry name" value="Znf_C2H2_sf"/>
</dbReference>
<dbReference type="InterPro" id="IPR013087">
    <property type="entry name" value="Znf_C2H2_type"/>
</dbReference>
<dbReference type="EMBL" id="MN740544">
    <property type="protein sequence ID" value="QHS77261.1"/>
    <property type="molecule type" value="Genomic_DNA"/>
</dbReference>
<name>A0A6C0ACF0_9ZZZZ</name>
<reference evidence="2" key="1">
    <citation type="journal article" date="2020" name="Nature">
        <title>Giant virus diversity and host interactions through global metagenomics.</title>
        <authorList>
            <person name="Schulz F."/>
            <person name="Roux S."/>
            <person name="Paez-Espino D."/>
            <person name="Jungbluth S."/>
            <person name="Walsh D.A."/>
            <person name="Denef V.J."/>
            <person name="McMahon K.D."/>
            <person name="Konstantinidis K.T."/>
            <person name="Eloe-Fadrosh E.A."/>
            <person name="Kyrpides N.C."/>
            <person name="Woyke T."/>
        </authorList>
    </citation>
    <scope>NUCLEOTIDE SEQUENCE</scope>
    <source>
        <strain evidence="2">GVMAG-S-1004661-13</strain>
    </source>
</reference>
<dbReference type="AlphaFoldDB" id="A0A6C0ACF0"/>
<dbReference type="PROSITE" id="PS50157">
    <property type="entry name" value="ZINC_FINGER_C2H2_2"/>
    <property type="match status" value="1"/>
</dbReference>
<dbReference type="SUPFAM" id="SSF57667">
    <property type="entry name" value="beta-beta-alpha zinc fingers"/>
    <property type="match status" value="1"/>
</dbReference>